<dbReference type="CDD" id="cd04280">
    <property type="entry name" value="ZnMc_astacin_like"/>
    <property type="match status" value="1"/>
</dbReference>
<gene>
    <name evidence="12" type="primary">LOC100199496</name>
</gene>
<dbReference type="PROSITE" id="PS50060">
    <property type="entry name" value="MAM_2"/>
    <property type="match status" value="1"/>
</dbReference>
<dbReference type="PRINTS" id="PR00480">
    <property type="entry name" value="ASTACIN"/>
</dbReference>
<feature type="disulfide bond" evidence="7">
    <location>
        <begin position="149"/>
        <end position="171"/>
    </location>
</feature>
<dbReference type="Pfam" id="PF01400">
    <property type="entry name" value="Astacin"/>
    <property type="match status" value="1"/>
</dbReference>
<dbReference type="InterPro" id="IPR024079">
    <property type="entry name" value="MetalloPept_cat_dom_sf"/>
</dbReference>
<dbReference type="PANTHER" id="PTHR10127">
    <property type="entry name" value="DISCOIDIN, CUB, EGF, LAMININ , AND ZINC METALLOPROTEASE DOMAIN CONTAINING"/>
    <property type="match status" value="1"/>
</dbReference>
<dbReference type="InterPro" id="IPR001506">
    <property type="entry name" value="Peptidase_M12A"/>
</dbReference>
<keyword evidence="8" id="KW-0732">Signal</keyword>
<feature type="binding site" evidence="7">
    <location>
        <position position="189"/>
    </location>
    <ligand>
        <name>Zn(2+)</name>
        <dbReference type="ChEBI" id="CHEBI:29105"/>
        <note>catalytic</note>
    </ligand>
</feature>
<evidence type="ECO:0000256" key="2">
    <source>
        <dbReference type="ARBA" id="ARBA00022723"/>
    </source>
</evidence>
<dbReference type="Gene3D" id="2.60.120.200">
    <property type="match status" value="1"/>
</dbReference>
<keyword evidence="11" id="KW-1185">Reference proteome</keyword>
<dbReference type="InterPro" id="IPR000998">
    <property type="entry name" value="MAM_dom"/>
</dbReference>
<feature type="binding site" evidence="7">
    <location>
        <position position="183"/>
    </location>
    <ligand>
        <name>Zn(2+)</name>
        <dbReference type="ChEBI" id="CHEBI:29105"/>
        <note>catalytic</note>
    </ligand>
</feature>
<feature type="signal peptide" evidence="8">
    <location>
        <begin position="1"/>
        <end position="17"/>
    </location>
</feature>
<keyword evidence="4 7" id="KW-0862">Zinc</keyword>
<dbReference type="PROSITE" id="PS50092">
    <property type="entry name" value="TSP1"/>
    <property type="match status" value="1"/>
</dbReference>
<comment type="cofactor">
    <cofactor evidence="7 8">
        <name>Zn(2+)</name>
        <dbReference type="ChEBI" id="CHEBI:29105"/>
    </cofactor>
    <text evidence="7 8">Binds 1 zinc ion per subunit.</text>
</comment>
<dbReference type="InterPro" id="IPR013320">
    <property type="entry name" value="ConA-like_dom_sf"/>
</dbReference>
<sequence>MNHLVILFTYFFQTSWMLSDYHLKDEEFKEDSSGNDSAMDTIVKINQQKGHHFLESDIFIENIPEEIKFKYNTPHSKVQKNGASKRGLRRQLEYLWVDRIVPYEITPFLESSRKIIEEAMNQISSVSCIKFIPHSTEKNWIRFKNEGGCYSSIGRSFWRAGHQIISLGNRCLMKGTIMHEIMHSLGFWHEQSRPDRDKHVEIFWENIQDGEEHNFAKYDRGDISSLNNNYDINSIMHYGRTSFSKNGLPTLVAIDDKNKNLGQRDFLSNEDIVQLNQLYNCQDTSDIYSLWSEWSPCNPETFCKKRRQRFCSHKMKKMCPKINQFGVETDIEECSKEQCFKPRDGHWNKWESWSNCSDSCGNGFMKRVRVCDDPEPKYGGKNCTGSEKEINKCFLKPCGLGDDDCLFDEQKLCSWTDRSSDVYKWQRIKGSTPSGNTGPDGDHTSGKGYYLYTEASPPADKGMTANLIIFQSERGESYLGDIGLDDITFPCDPKEKQIKTKSAPTTASSPAIFSTLDTLSASCQIQVKPIGCFAEVPEKPALKLAVIIKNFENHVTFPSSENVEESIDSLLCDCLVTAKEKNIRYIGLQNMAECWGTNEDNYSKFGPSTLCLDKELKPCYHSNTNNVCVGKARTNYVYELV</sequence>
<feature type="active site" evidence="7">
    <location>
        <position position="180"/>
    </location>
</feature>
<evidence type="ECO:0000256" key="8">
    <source>
        <dbReference type="RuleBase" id="RU361183"/>
    </source>
</evidence>
<dbReference type="PANTHER" id="PTHR10127:SF780">
    <property type="entry name" value="METALLOENDOPEPTIDASE"/>
    <property type="match status" value="1"/>
</dbReference>
<evidence type="ECO:0000259" key="9">
    <source>
        <dbReference type="PROSITE" id="PS50060"/>
    </source>
</evidence>
<dbReference type="EC" id="3.4.24.-" evidence="8"/>
<protein>
    <recommendedName>
        <fullName evidence="8">Metalloendopeptidase</fullName>
        <ecNumber evidence="8">3.4.24.-</ecNumber>
    </recommendedName>
</protein>
<dbReference type="InterPro" id="IPR036383">
    <property type="entry name" value="TSP1_rpt_sf"/>
</dbReference>
<name>A0ABM4CPJ2_HYDVU</name>
<dbReference type="Pfam" id="PF00090">
    <property type="entry name" value="TSP_1"/>
    <property type="match status" value="1"/>
</dbReference>
<evidence type="ECO:0000256" key="5">
    <source>
        <dbReference type="ARBA" id="ARBA00023049"/>
    </source>
</evidence>
<dbReference type="SMART" id="SM00235">
    <property type="entry name" value="ZnMc"/>
    <property type="match status" value="1"/>
</dbReference>
<dbReference type="InterPro" id="IPR000884">
    <property type="entry name" value="TSP1_rpt"/>
</dbReference>
<dbReference type="Pfam" id="PF00629">
    <property type="entry name" value="MAM"/>
    <property type="match status" value="1"/>
</dbReference>
<dbReference type="InterPro" id="IPR006026">
    <property type="entry name" value="Peptidase_Metallo"/>
</dbReference>
<accession>A0ABM4CPJ2</accession>
<keyword evidence="2 7" id="KW-0479">Metal-binding</keyword>
<dbReference type="RefSeq" id="XP_065663762.1">
    <property type="nucleotide sequence ID" value="XM_065807690.1"/>
</dbReference>
<evidence type="ECO:0000313" key="12">
    <source>
        <dbReference type="RefSeq" id="XP_065663762.1"/>
    </source>
</evidence>
<dbReference type="InterPro" id="IPR034035">
    <property type="entry name" value="Astacin-like_dom"/>
</dbReference>
<dbReference type="Proteomes" id="UP001652625">
    <property type="component" value="Chromosome 10"/>
</dbReference>
<reference evidence="12" key="1">
    <citation type="submission" date="2025-08" db="UniProtKB">
        <authorList>
            <consortium name="RefSeq"/>
        </authorList>
    </citation>
    <scope>IDENTIFICATION</scope>
</reference>
<feature type="domain" description="Peptidase M12A" evidence="10">
    <location>
        <begin position="86"/>
        <end position="282"/>
    </location>
</feature>
<dbReference type="Gene3D" id="2.20.100.10">
    <property type="entry name" value="Thrombospondin type-1 (TSP1) repeat"/>
    <property type="match status" value="1"/>
</dbReference>
<dbReference type="SUPFAM" id="SSF55486">
    <property type="entry name" value="Metalloproteases ('zincins'), catalytic domain"/>
    <property type="match status" value="1"/>
</dbReference>
<evidence type="ECO:0000313" key="11">
    <source>
        <dbReference type="Proteomes" id="UP001652625"/>
    </source>
</evidence>
<dbReference type="SUPFAM" id="SSF49899">
    <property type="entry name" value="Concanavalin A-like lectins/glucanases"/>
    <property type="match status" value="1"/>
</dbReference>
<feature type="chain" id="PRO_5044996544" description="Metalloendopeptidase" evidence="8">
    <location>
        <begin position="18"/>
        <end position="641"/>
    </location>
</feature>
<keyword evidence="6" id="KW-0325">Glycoprotein</keyword>
<keyword evidence="1 7" id="KW-0645">Protease</keyword>
<dbReference type="Gene3D" id="3.40.390.10">
    <property type="entry name" value="Collagenase (Catalytic Domain)"/>
    <property type="match status" value="1"/>
</dbReference>
<evidence type="ECO:0000256" key="4">
    <source>
        <dbReference type="ARBA" id="ARBA00022833"/>
    </source>
</evidence>
<feature type="domain" description="MAM" evidence="9">
    <location>
        <begin position="403"/>
        <end position="467"/>
    </location>
</feature>
<evidence type="ECO:0000259" key="10">
    <source>
        <dbReference type="PROSITE" id="PS51864"/>
    </source>
</evidence>
<dbReference type="GeneID" id="100199496"/>
<keyword evidence="5 7" id="KW-0482">Metalloprotease</keyword>
<dbReference type="SUPFAM" id="SSF82895">
    <property type="entry name" value="TSP-1 type 1 repeat"/>
    <property type="match status" value="1"/>
</dbReference>
<dbReference type="PROSITE" id="PS51864">
    <property type="entry name" value="ASTACIN"/>
    <property type="match status" value="1"/>
</dbReference>
<evidence type="ECO:0000256" key="7">
    <source>
        <dbReference type="PROSITE-ProRule" id="PRU01211"/>
    </source>
</evidence>
<keyword evidence="7" id="KW-1015">Disulfide bond</keyword>
<evidence type="ECO:0000256" key="1">
    <source>
        <dbReference type="ARBA" id="ARBA00022670"/>
    </source>
</evidence>
<dbReference type="SMART" id="SM00209">
    <property type="entry name" value="TSP1"/>
    <property type="match status" value="2"/>
</dbReference>
<keyword evidence="3 7" id="KW-0378">Hydrolase</keyword>
<evidence type="ECO:0000256" key="6">
    <source>
        <dbReference type="ARBA" id="ARBA00023180"/>
    </source>
</evidence>
<organism evidence="11 12">
    <name type="scientific">Hydra vulgaris</name>
    <name type="common">Hydra</name>
    <name type="synonym">Hydra attenuata</name>
    <dbReference type="NCBI Taxonomy" id="6087"/>
    <lineage>
        <taxon>Eukaryota</taxon>
        <taxon>Metazoa</taxon>
        <taxon>Cnidaria</taxon>
        <taxon>Hydrozoa</taxon>
        <taxon>Hydroidolina</taxon>
        <taxon>Anthoathecata</taxon>
        <taxon>Aplanulata</taxon>
        <taxon>Hydridae</taxon>
        <taxon>Hydra</taxon>
    </lineage>
</organism>
<proteinExistence type="predicted"/>
<comment type="caution">
    <text evidence="7">Lacks conserved residue(s) required for the propagation of feature annotation.</text>
</comment>
<evidence type="ECO:0000256" key="3">
    <source>
        <dbReference type="ARBA" id="ARBA00022801"/>
    </source>
</evidence>
<feature type="binding site" evidence="7">
    <location>
        <position position="179"/>
    </location>
    <ligand>
        <name>Zn(2+)</name>
        <dbReference type="ChEBI" id="CHEBI:29105"/>
        <note>catalytic</note>
    </ligand>
</feature>